<reference evidence="1" key="1">
    <citation type="journal article" date="2014" name="Front. Microbiol.">
        <title>High frequency of phylogenetically diverse reductive dehalogenase-homologous genes in deep subseafloor sedimentary metagenomes.</title>
        <authorList>
            <person name="Kawai M."/>
            <person name="Futagami T."/>
            <person name="Toyoda A."/>
            <person name="Takaki Y."/>
            <person name="Nishi S."/>
            <person name="Hori S."/>
            <person name="Arai W."/>
            <person name="Tsubouchi T."/>
            <person name="Morono Y."/>
            <person name="Uchiyama I."/>
            <person name="Ito T."/>
            <person name="Fujiyama A."/>
            <person name="Inagaki F."/>
            <person name="Takami H."/>
        </authorList>
    </citation>
    <scope>NUCLEOTIDE SEQUENCE</scope>
    <source>
        <strain evidence="1">Expedition CK06-06</strain>
    </source>
</reference>
<sequence>NTKNININFLNNLNKLKVFNIGGIQFSDLLEIHLIRFFNLYSGEIELIKQIITTSNFLKFAL</sequence>
<feature type="non-terminal residue" evidence="1">
    <location>
        <position position="1"/>
    </location>
</feature>
<proteinExistence type="predicted"/>
<organism evidence="1">
    <name type="scientific">marine sediment metagenome</name>
    <dbReference type="NCBI Taxonomy" id="412755"/>
    <lineage>
        <taxon>unclassified sequences</taxon>
        <taxon>metagenomes</taxon>
        <taxon>ecological metagenomes</taxon>
    </lineage>
</organism>
<protein>
    <submittedName>
        <fullName evidence="1">Uncharacterized protein</fullName>
    </submittedName>
</protein>
<name>X1ARH3_9ZZZZ</name>
<dbReference type="EMBL" id="BART01017074">
    <property type="protein sequence ID" value="GAG74923.1"/>
    <property type="molecule type" value="Genomic_DNA"/>
</dbReference>
<gene>
    <name evidence="1" type="ORF">S01H4_32612</name>
</gene>
<evidence type="ECO:0000313" key="1">
    <source>
        <dbReference type="EMBL" id="GAG74923.1"/>
    </source>
</evidence>
<comment type="caution">
    <text evidence="1">The sequence shown here is derived from an EMBL/GenBank/DDBJ whole genome shotgun (WGS) entry which is preliminary data.</text>
</comment>
<dbReference type="AlphaFoldDB" id="X1ARH3"/>
<accession>X1ARH3</accession>